<sequence length="77" mass="9154">NYSEEFDQTRYEANVTLIFVKLIRMVEPEAKADFLFEYTTDWVDERLKWSPNDHCGITHIYVGLEDIWIPEVTIVEA</sequence>
<keyword evidence="3" id="KW-1185">Reference proteome</keyword>
<organism evidence="2 3">
    <name type="scientific">Teladorsagia circumcincta</name>
    <name type="common">Brown stomach worm</name>
    <name type="synonym">Ostertagia circumcincta</name>
    <dbReference type="NCBI Taxonomy" id="45464"/>
    <lineage>
        <taxon>Eukaryota</taxon>
        <taxon>Metazoa</taxon>
        <taxon>Ecdysozoa</taxon>
        <taxon>Nematoda</taxon>
        <taxon>Chromadorea</taxon>
        <taxon>Rhabditida</taxon>
        <taxon>Rhabditina</taxon>
        <taxon>Rhabditomorpha</taxon>
        <taxon>Strongyloidea</taxon>
        <taxon>Trichostrongylidae</taxon>
        <taxon>Teladorsagia</taxon>
    </lineage>
</organism>
<gene>
    <name evidence="2" type="ORF">TELCIR_19097</name>
</gene>
<dbReference type="OrthoDB" id="5872381at2759"/>
<name>A0A2G9TQ67_TELCI</name>
<evidence type="ECO:0000313" key="2">
    <source>
        <dbReference type="EMBL" id="PIO59440.1"/>
    </source>
</evidence>
<dbReference type="InterPro" id="IPR036734">
    <property type="entry name" value="Neur_chan_lig-bd_sf"/>
</dbReference>
<dbReference type="Proteomes" id="UP000230423">
    <property type="component" value="Unassembled WGS sequence"/>
</dbReference>
<evidence type="ECO:0000313" key="3">
    <source>
        <dbReference type="Proteomes" id="UP000230423"/>
    </source>
</evidence>
<accession>A0A2G9TQ67</accession>
<dbReference type="AlphaFoldDB" id="A0A2G9TQ67"/>
<feature type="domain" description="Neurotransmitter-gated ion-channel ligand-binding" evidence="1">
    <location>
        <begin position="12"/>
        <end position="75"/>
    </location>
</feature>
<dbReference type="Gene3D" id="2.70.170.10">
    <property type="entry name" value="Neurotransmitter-gated ion-channel ligand-binding domain"/>
    <property type="match status" value="1"/>
</dbReference>
<dbReference type="EMBL" id="KZ357828">
    <property type="protein sequence ID" value="PIO59440.1"/>
    <property type="molecule type" value="Genomic_DNA"/>
</dbReference>
<dbReference type="SUPFAM" id="SSF63712">
    <property type="entry name" value="Nicotinic receptor ligand binding domain-like"/>
    <property type="match status" value="1"/>
</dbReference>
<dbReference type="GO" id="GO:0005230">
    <property type="term" value="F:extracellular ligand-gated monoatomic ion channel activity"/>
    <property type="evidence" value="ECO:0007669"/>
    <property type="project" value="InterPro"/>
</dbReference>
<evidence type="ECO:0000259" key="1">
    <source>
        <dbReference type="Pfam" id="PF02931"/>
    </source>
</evidence>
<reference evidence="2 3" key="1">
    <citation type="submission" date="2015-09" db="EMBL/GenBank/DDBJ databases">
        <title>Draft genome of the parasitic nematode Teladorsagia circumcincta isolate WARC Sus (inbred).</title>
        <authorList>
            <person name="Mitreva M."/>
        </authorList>
    </citation>
    <scope>NUCLEOTIDE SEQUENCE [LARGE SCALE GENOMIC DNA]</scope>
    <source>
        <strain evidence="2 3">S</strain>
    </source>
</reference>
<protein>
    <recommendedName>
        <fullName evidence="1">Neurotransmitter-gated ion-channel ligand-binding domain-containing protein</fullName>
    </recommendedName>
</protein>
<dbReference type="GO" id="GO:0016020">
    <property type="term" value="C:membrane"/>
    <property type="evidence" value="ECO:0007669"/>
    <property type="project" value="InterPro"/>
</dbReference>
<dbReference type="InterPro" id="IPR006202">
    <property type="entry name" value="Neur_chan_lig-bd"/>
</dbReference>
<dbReference type="Pfam" id="PF02931">
    <property type="entry name" value="Neur_chan_LBD"/>
    <property type="match status" value="1"/>
</dbReference>
<feature type="non-terminal residue" evidence="2">
    <location>
        <position position="1"/>
    </location>
</feature>
<proteinExistence type="predicted"/>